<feature type="transmembrane region" description="Helical" evidence="1">
    <location>
        <begin position="222"/>
        <end position="244"/>
    </location>
</feature>
<keyword evidence="1" id="KW-0472">Membrane</keyword>
<feature type="transmembrane region" description="Helical" evidence="1">
    <location>
        <begin position="113"/>
        <end position="134"/>
    </location>
</feature>
<dbReference type="Proteomes" id="UP000735302">
    <property type="component" value="Unassembled WGS sequence"/>
</dbReference>
<dbReference type="InterPro" id="IPR002656">
    <property type="entry name" value="Acyl_transf_3_dom"/>
</dbReference>
<feature type="transmembrane region" description="Helical" evidence="1">
    <location>
        <begin position="189"/>
        <end position="210"/>
    </location>
</feature>
<evidence type="ECO:0000313" key="3">
    <source>
        <dbReference type="EMBL" id="GFO39868.1"/>
    </source>
</evidence>
<dbReference type="AlphaFoldDB" id="A0AAV4D6M2"/>
<dbReference type="InterPro" id="IPR052728">
    <property type="entry name" value="O2_lipid_transport_reg"/>
</dbReference>
<accession>A0AAV4D6M2</accession>
<keyword evidence="1" id="KW-1133">Transmembrane helix</keyword>
<evidence type="ECO:0000313" key="4">
    <source>
        <dbReference type="Proteomes" id="UP000735302"/>
    </source>
</evidence>
<feature type="domain" description="Acyltransferase 3" evidence="2">
    <location>
        <begin position="1"/>
        <end position="241"/>
    </location>
</feature>
<protein>
    <submittedName>
        <fullName evidence="3">Nose resistant to fluoxetine protein 6</fullName>
    </submittedName>
</protein>
<feature type="transmembrane region" description="Helical" evidence="1">
    <location>
        <begin position="162"/>
        <end position="182"/>
    </location>
</feature>
<comment type="caution">
    <text evidence="3">The sequence shown here is derived from an EMBL/GenBank/DDBJ whole genome shotgun (WGS) entry which is preliminary data.</text>
</comment>
<sequence>MGWTWYLSVDYQLYLMAPFLMVPIVRGWKRTGLTIAVVTSLSFVAAAGYISYRYKMAETLIQTSTSDGGLVNVYDVLNRLYYEPWCRVAPYITGLIMGHYFRVTECRIRVPKAVVVVGWILSTVVGLTMVFGMYESYSHHHLTTVLGAAIYNSLKDACFSLAVAWVIFACVTGNGGFVNTILSWKAFILISRVTYCMYLVHIPVLFYFSFAQEGAIWWTESYLVINWLGLLAVSAMIAVIISLTTEAPSLRAEKLILNKLGFTMF</sequence>
<evidence type="ECO:0000259" key="2">
    <source>
        <dbReference type="Pfam" id="PF01757"/>
    </source>
</evidence>
<evidence type="ECO:0000256" key="1">
    <source>
        <dbReference type="SAM" id="Phobius"/>
    </source>
</evidence>
<dbReference type="EMBL" id="BLXT01007525">
    <property type="protein sequence ID" value="GFO39868.1"/>
    <property type="molecule type" value="Genomic_DNA"/>
</dbReference>
<organism evidence="3 4">
    <name type="scientific">Plakobranchus ocellatus</name>
    <dbReference type="NCBI Taxonomy" id="259542"/>
    <lineage>
        <taxon>Eukaryota</taxon>
        <taxon>Metazoa</taxon>
        <taxon>Spiralia</taxon>
        <taxon>Lophotrochozoa</taxon>
        <taxon>Mollusca</taxon>
        <taxon>Gastropoda</taxon>
        <taxon>Heterobranchia</taxon>
        <taxon>Euthyneura</taxon>
        <taxon>Panpulmonata</taxon>
        <taxon>Sacoglossa</taxon>
        <taxon>Placobranchoidea</taxon>
        <taxon>Plakobranchidae</taxon>
        <taxon>Plakobranchus</taxon>
    </lineage>
</organism>
<gene>
    <name evidence="3" type="ORF">PoB_006637300</name>
</gene>
<dbReference type="Pfam" id="PF01757">
    <property type="entry name" value="Acyl_transf_3"/>
    <property type="match status" value="1"/>
</dbReference>
<name>A0AAV4D6M2_9GAST</name>
<feature type="transmembrane region" description="Helical" evidence="1">
    <location>
        <begin position="32"/>
        <end position="52"/>
    </location>
</feature>
<keyword evidence="4" id="KW-1185">Reference proteome</keyword>
<dbReference type="PANTHER" id="PTHR11161:SF69">
    <property type="entry name" value="NOSE RESISTANT TO FLUOXETINE PROTEIN 6-LIKE PROTEIN"/>
    <property type="match status" value="1"/>
</dbReference>
<proteinExistence type="predicted"/>
<dbReference type="PANTHER" id="PTHR11161">
    <property type="entry name" value="O-ACYLTRANSFERASE"/>
    <property type="match status" value="1"/>
</dbReference>
<reference evidence="3 4" key="1">
    <citation type="journal article" date="2021" name="Elife">
        <title>Chloroplast acquisition without the gene transfer in kleptoplastic sea slugs, Plakobranchus ocellatus.</title>
        <authorList>
            <person name="Maeda T."/>
            <person name="Takahashi S."/>
            <person name="Yoshida T."/>
            <person name="Shimamura S."/>
            <person name="Takaki Y."/>
            <person name="Nagai Y."/>
            <person name="Toyoda A."/>
            <person name="Suzuki Y."/>
            <person name="Arimoto A."/>
            <person name="Ishii H."/>
            <person name="Satoh N."/>
            <person name="Nishiyama T."/>
            <person name="Hasebe M."/>
            <person name="Maruyama T."/>
            <person name="Minagawa J."/>
            <person name="Obokata J."/>
            <person name="Shigenobu S."/>
        </authorList>
    </citation>
    <scope>NUCLEOTIDE SEQUENCE [LARGE SCALE GENOMIC DNA]</scope>
</reference>
<dbReference type="GO" id="GO:0016747">
    <property type="term" value="F:acyltransferase activity, transferring groups other than amino-acyl groups"/>
    <property type="evidence" value="ECO:0007669"/>
    <property type="project" value="InterPro"/>
</dbReference>
<keyword evidence="1" id="KW-0812">Transmembrane</keyword>